<keyword evidence="2" id="KW-0472">Membrane</keyword>
<evidence type="ECO:0000313" key="4">
    <source>
        <dbReference type="Proteomes" id="UP000313231"/>
    </source>
</evidence>
<feature type="region of interest" description="Disordered" evidence="1">
    <location>
        <begin position="65"/>
        <end position="88"/>
    </location>
</feature>
<evidence type="ECO:0000256" key="1">
    <source>
        <dbReference type="SAM" id="MobiDB-lite"/>
    </source>
</evidence>
<keyword evidence="2" id="KW-1133">Transmembrane helix</keyword>
<gene>
    <name evidence="3" type="ORF">FHP29_09885</name>
</gene>
<comment type="caution">
    <text evidence="3">The sequence shown here is derived from an EMBL/GenBank/DDBJ whole genome shotgun (WGS) entry which is preliminary data.</text>
</comment>
<evidence type="ECO:0000313" key="3">
    <source>
        <dbReference type="EMBL" id="TNM40362.1"/>
    </source>
</evidence>
<dbReference type="OrthoDB" id="3781892at2"/>
<evidence type="ECO:0000256" key="2">
    <source>
        <dbReference type="SAM" id="Phobius"/>
    </source>
</evidence>
<proteinExistence type="predicted"/>
<reference evidence="3 4" key="1">
    <citation type="journal article" date="2016" name="Int. J. Syst. Evol. Microbiol.">
        <title>Nocardioides albidus sp. nov., an actinobacterium isolated from garden soil.</title>
        <authorList>
            <person name="Singh H."/>
            <person name="Du J."/>
            <person name="Trinh H."/>
            <person name="Won K."/>
            <person name="Yang J.E."/>
            <person name="Yin C."/>
            <person name="Kook M."/>
            <person name="Yi T.H."/>
        </authorList>
    </citation>
    <scope>NUCLEOTIDE SEQUENCE [LARGE SCALE GENOMIC DNA]</scope>
    <source>
        <strain evidence="3 4">CCTCC AB 2015297</strain>
    </source>
</reference>
<feature type="region of interest" description="Disordered" evidence="1">
    <location>
        <begin position="1"/>
        <end position="28"/>
    </location>
</feature>
<dbReference type="AlphaFoldDB" id="A0A5C4VWN8"/>
<dbReference type="EMBL" id="VDMP01000023">
    <property type="protein sequence ID" value="TNM40362.1"/>
    <property type="molecule type" value="Genomic_DNA"/>
</dbReference>
<name>A0A5C4VWN8_9ACTN</name>
<organism evidence="3 4">
    <name type="scientific">Nocardioides albidus</name>
    <dbReference type="NCBI Taxonomy" id="1517589"/>
    <lineage>
        <taxon>Bacteria</taxon>
        <taxon>Bacillati</taxon>
        <taxon>Actinomycetota</taxon>
        <taxon>Actinomycetes</taxon>
        <taxon>Propionibacteriales</taxon>
        <taxon>Nocardioidaceae</taxon>
        <taxon>Nocardioides</taxon>
    </lineage>
</organism>
<dbReference type="Proteomes" id="UP000313231">
    <property type="component" value="Unassembled WGS sequence"/>
</dbReference>
<sequence length="337" mass="34661">MSDEQWLREGLSEAVPAPPAAPDRAAGARVKARRARRTTILAAGCTAASVVLVAGGMALLGGSRATPDGATDRGPTAPGVTGCPAEPVDTRTQAGPDHIPDGAISVRLCRGFGGAIEVPDDALVSGVDEIAAAINGLAAPGPNVLCTGELGPGYQLVFAYADGTTQVAAGELYGCRPVVVNGTERLGADAPWKRFIDLLRAQRSGATPPATLDHTAIDCDQAGRVPTLGRPQELAVAAICVEDTLNSGVWLRADISSADLATLLTDMAANTERNAAYVDCDPGRLPRIVGFTSWGDRIDIRAGCGNGRFATDPDDHSVWSPGPEAAAIIDRLVGEAR</sequence>
<keyword evidence="4" id="KW-1185">Reference proteome</keyword>
<accession>A0A5C4VWN8</accession>
<protein>
    <submittedName>
        <fullName evidence="3">Uncharacterized protein</fullName>
    </submittedName>
</protein>
<dbReference type="RefSeq" id="WP_139622708.1">
    <property type="nucleotide sequence ID" value="NZ_VDMP01000023.1"/>
</dbReference>
<feature type="compositionally biased region" description="Basic and acidic residues" evidence="1">
    <location>
        <begin position="1"/>
        <end position="11"/>
    </location>
</feature>
<feature type="transmembrane region" description="Helical" evidence="2">
    <location>
        <begin position="39"/>
        <end position="60"/>
    </location>
</feature>
<keyword evidence="2" id="KW-0812">Transmembrane</keyword>